<protein>
    <submittedName>
        <fullName evidence="1">Uncharacterized protein</fullName>
    </submittedName>
</protein>
<reference evidence="2" key="1">
    <citation type="journal article" date="2009" name="PLoS ONE">
        <title>Methylobacterium genome sequences: a reference blueprint to investigate microbial metabolism of C1 compounds from natural and industrial sources.</title>
        <authorList>
            <person name="Vuilleumier S."/>
            <person name="Chistoserdova L."/>
            <person name="Lee M.-C."/>
            <person name="Bringel F."/>
            <person name="Lajus A."/>
            <person name="Zhou Y."/>
            <person name="Gourion B."/>
            <person name="Barbe V."/>
            <person name="Chang J."/>
            <person name="Cruveiller S."/>
            <person name="Dossat C."/>
            <person name="Gillett W."/>
            <person name="Gruffaz C."/>
            <person name="Haugen E."/>
            <person name="Hourcade E."/>
            <person name="Levy R."/>
            <person name="Mangenot S."/>
            <person name="Muller E."/>
            <person name="Nadalig T."/>
            <person name="Pagni M."/>
            <person name="Penny C."/>
            <person name="Peyraud R."/>
            <person name="Robinson D.G."/>
            <person name="Roche D."/>
            <person name="Rouy Z."/>
            <person name="Saenampechek C."/>
            <person name="Salvignol G."/>
            <person name="Vallenet D."/>
            <person name="Wu Z."/>
            <person name="Marx C.J."/>
            <person name="Vorholt J.A."/>
            <person name="Olson M.V."/>
            <person name="Kaul R."/>
            <person name="Weissenbach J."/>
            <person name="Medigue C."/>
            <person name="Lidstrom M.E."/>
        </authorList>
    </citation>
    <scope>NUCLEOTIDE SEQUENCE [LARGE SCALE GENOMIC DNA]</scope>
    <source>
        <strain evidence="2">DSM 6343 / CIP 106787 / DM4</strain>
    </source>
</reference>
<accession>C7C9N5</accession>
<gene>
    <name evidence="1" type="ORF">METD_I3597</name>
</gene>
<dbReference type="EMBL" id="FP103042">
    <property type="protein sequence ID" value="CAX25237.1"/>
    <property type="molecule type" value="Genomic_DNA"/>
</dbReference>
<dbReference type="KEGG" id="mdi:METDI3597"/>
<organism evidence="1 2">
    <name type="scientific">Methylorubrum extorquens (strain DSM 6343 / CIP 106787 / DM4)</name>
    <name type="common">Methylobacterium extorquens</name>
    <dbReference type="NCBI Taxonomy" id="661410"/>
    <lineage>
        <taxon>Bacteria</taxon>
        <taxon>Pseudomonadati</taxon>
        <taxon>Pseudomonadota</taxon>
        <taxon>Alphaproteobacteria</taxon>
        <taxon>Hyphomicrobiales</taxon>
        <taxon>Methylobacteriaceae</taxon>
        <taxon>Methylorubrum</taxon>
    </lineage>
</organism>
<sequence length="96" mass="11078">MKGRSLQIRHSDPAVRRLLGPLAMEVAALVQALRHLTGSLTLMIDCRSSRRLTIRVVHRSAVQFNPHRSQSIFIPQSRLVYRRKVPLRTKQSIRQD</sequence>
<evidence type="ECO:0000313" key="1">
    <source>
        <dbReference type="EMBL" id="CAX25237.1"/>
    </source>
</evidence>
<dbReference type="HOGENOM" id="CLU_2356491_0_0_5"/>
<dbReference type="AlphaFoldDB" id="C7C9N5"/>
<evidence type="ECO:0000313" key="2">
    <source>
        <dbReference type="Proteomes" id="UP000008070"/>
    </source>
</evidence>
<name>C7C9N5_METED</name>
<dbReference type="Proteomes" id="UP000008070">
    <property type="component" value="Chromosome"/>
</dbReference>
<proteinExistence type="predicted"/>